<evidence type="ECO:0000313" key="2">
    <source>
        <dbReference type="EMBL" id="PQJ28207.1"/>
    </source>
</evidence>
<evidence type="ECO:0000313" key="3">
    <source>
        <dbReference type="Proteomes" id="UP000239907"/>
    </source>
</evidence>
<dbReference type="Pfam" id="PF13306">
    <property type="entry name" value="LRR_5"/>
    <property type="match status" value="1"/>
</dbReference>
<reference evidence="2 3" key="1">
    <citation type="submission" date="2016-12" db="EMBL/GenBank/DDBJ databases">
        <title>Study of bacterial adaptation to deep sea.</title>
        <authorList>
            <person name="Song J."/>
            <person name="Yoshizawa S."/>
            <person name="Kogure K."/>
        </authorList>
    </citation>
    <scope>NUCLEOTIDE SEQUENCE [LARGE SCALE GENOMIC DNA]</scope>
    <source>
        <strain evidence="2 3">SAORIC-165</strain>
    </source>
</reference>
<dbReference type="AlphaFoldDB" id="A0A2S7U131"/>
<dbReference type="EMBL" id="MQWA01000001">
    <property type="protein sequence ID" value="PQJ28207.1"/>
    <property type="molecule type" value="Genomic_DNA"/>
</dbReference>
<sequence>MKAPRTPHSKSKFLAIKGENMSIKITSTGHHNGQSLHQKAAIKSKTPHMMRNFFIPVMALALAMIAPTGMCQSEKSIDSNLSSKSRDAFIGRWKGKYHGLDDVMKIEAGKGPKSVVVTIHAEFENPDKVKGTLESASQINIPEQSMGGKPGTAVIKLEGGKLRLSQKMSGDDVAFEGIGYEKQVQEKAEKVEEVKTIKGIRATAVGKVSTTPFWDGRKKTTKTTCHIKVELRGKEAQKAYSIGPVQGVGIASNGKKVKIDDRGFGSKFNMVDRKQHPKEGIGLNIKFDNLPKNVSGIKSVQGSVTVLTGGKEKIVAIPNILKVSNGQLAHSALAATSIKISYDKRDFGDDVQLDFEMREGSVGFVELKLVDARGKQVKGYSWGSSISDNMVTFNARGTKAKFKGLALQIVIREGSKKVILPFKAKVGEEKKEAPSTSLFKYHVIDGAIMIAGYSDKEVEEIIIPAKIKGKPVTRIGNSAFQQYANLKKVTIPEGVTKIGATTFNGCKNLTSITIPDTVKSFGFGAFQHSGLTSLTLPSGIKSLPTATFAFCKNLTSLTVPKGVTRIGQYTFGICPKLKEIIFLGNAPTFHADALKDSTPTIYRKSGAKGWGETWAGRPVKLIGATK</sequence>
<feature type="transmembrane region" description="Helical" evidence="1">
    <location>
        <begin position="53"/>
        <end position="70"/>
    </location>
</feature>
<dbReference type="SUPFAM" id="SSF52058">
    <property type="entry name" value="L domain-like"/>
    <property type="match status" value="1"/>
</dbReference>
<organism evidence="2 3">
    <name type="scientific">Rubritalea profundi</name>
    <dbReference type="NCBI Taxonomy" id="1658618"/>
    <lineage>
        <taxon>Bacteria</taxon>
        <taxon>Pseudomonadati</taxon>
        <taxon>Verrucomicrobiota</taxon>
        <taxon>Verrucomicrobiia</taxon>
        <taxon>Verrucomicrobiales</taxon>
        <taxon>Rubritaleaceae</taxon>
        <taxon>Rubritalea</taxon>
    </lineage>
</organism>
<dbReference type="Gene3D" id="3.80.10.10">
    <property type="entry name" value="Ribonuclease Inhibitor"/>
    <property type="match status" value="1"/>
</dbReference>
<keyword evidence="1" id="KW-1133">Transmembrane helix</keyword>
<dbReference type="OrthoDB" id="192193at2"/>
<gene>
    <name evidence="2" type="ORF">BSZ32_06605</name>
</gene>
<evidence type="ECO:0000256" key="1">
    <source>
        <dbReference type="SAM" id="Phobius"/>
    </source>
</evidence>
<dbReference type="PANTHER" id="PTHR45661:SF3">
    <property type="entry name" value="IG-LIKE DOMAIN-CONTAINING PROTEIN"/>
    <property type="match status" value="1"/>
</dbReference>
<name>A0A2S7U131_9BACT</name>
<keyword evidence="3" id="KW-1185">Reference proteome</keyword>
<dbReference type="InterPro" id="IPR026906">
    <property type="entry name" value="LRR_5"/>
</dbReference>
<proteinExistence type="predicted"/>
<accession>A0A2S7U131</accession>
<evidence type="ECO:0008006" key="4">
    <source>
        <dbReference type="Google" id="ProtNLM"/>
    </source>
</evidence>
<dbReference type="Proteomes" id="UP000239907">
    <property type="component" value="Unassembled WGS sequence"/>
</dbReference>
<comment type="caution">
    <text evidence="2">The sequence shown here is derived from an EMBL/GenBank/DDBJ whole genome shotgun (WGS) entry which is preliminary data.</text>
</comment>
<keyword evidence="1" id="KW-0472">Membrane</keyword>
<keyword evidence="1" id="KW-0812">Transmembrane</keyword>
<dbReference type="InterPro" id="IPR053139">
    <property type="entry name" value="Surface_bspA-like"/>
</dbReference>
<dbReference type="InterPro" id="IPR032675">
    <property type="entry name" value="LRR_dom_sf"/>
</dbReference>
<protein>
    <recommendedName>
        <fullName evidence="4">Leucine-rich repeat domain-containing protein</fullName>
    </recommendedName>
</protein>
<dbReference type="PANTHER" id="PTHR45661">
    <property type="entry name" value="SURFACE ANTIGEN"/>
    <property type="match status" value="1"/>
</dbReference>